<organism evidence="3 4">
    <name type="scientific">Batillaria attramentaria</name>
    <dbReference type="NCBI Taxonomy" id="370345"/>
    <lineage>
        <taxon>Eukaryota</taxon>
        <taxon>Metazoa</taxon>
        <taxon>Spiralia</taxon>
        <taxon>Lophotrochozoa</taxon>
        <taxon>Mollusca</taxon>
        <taxon>Gastropoda</taxon>
        <taxon>Caenogastropoda</taxon>
        <taxon>Sorbeoconcha</taxon>
        <taxon>Cerithioidea</taxon>
        <taxon>Batillariidae</taxon>
        <taxon>Batillaria</taxon>
    </lineage>
</organism>
<keyword evidence="4" id="KW-1185">Reference proteome</keyword>
<comment type="caution">
    <text evidence="3">The sequence shown here is derived from an EMBL/GenBank/DDBJ whole genome shotgun (WGS) entry which is preliminary data.</text>
</comment>
<dbReference type="Gene3D" id="3.30.450.30">
    <property type="entry name" value="Dynein light chain 2a, cytoplasmic"/>
    <property type="match status" value="1"/>
</dbReference>
<evidence type="ECO:0000313" key="3">
    <source>
        <dbReference type="EMBL" id="KAK7501406.1"/>
    </source>
</evidence>
<dbReference type="InterPro" id="IPR005455">
    <property type="entry name" value="PFN_euk"/>
</dbReference>
<proteinExistence type="inferred from homology"/>
<protein>
    <recommendedName>
        <fullName evidence="2">Profilin</fullName>
    </recommendedName>
</protein>
<accession>A0ABD0LQH9</accession>
<comment type="similarity">
    <text evidence="1 2">Belongs to the profilin family.</text>
</comment>
<dbReference type="AlphaFoldDB" id="A0ABD0LQH9"/>
<keyword evidence="2" id="KW-0009">Actin-binding</keyword>
<reference evidence="3 4" key="1">
    <citation type="journal article" date="2023" name="Sci. Data">
        <title>Genome assembly of the Korean intertidal mud-creeper Batillaria attramentaria.</title>
        <authorList>
            <person name="Patra A.K."/>
            <person name="Ho P.T."/>
            <person name="Jun S."/>
            <person name="Lee S.J."/>
            <person name="Kim Y."/>
            <person name="Won Y.J."/>
        </authorList>
    </citation>
    <scope>NUCLEOTIDE SEQUENCE [LARGE SCALE GENOMIC DNA]</scope>
    <source>
        <strain evidence="3">Wonlab-2016</strain>
    </source>
</reference>
<evidence type="ECO:0000256" key="1">
    <source>
        <dbReference type="ARBA" id="ARBA00010058"/>
    </source>
</evidence>
<dbReference type="Proteomes" id="UP001519460">
    <property type="component" value="Unassembled WGS sequence"/>
</dbReference>
<dbReference type="SUPFAM" id="SSF55770">
    <property type="entry name" value="Profilin (actin-binding protein)"/>
    <property type="match status" value="1"/>
</dbReference>
<dbReference type="SMART" id="SM00392">
    <property type="entry name" value="PROF"/>
    <property type="match status" value="1"/>
</dbReference>
<dbReference type="Pfam" id="PF00235">
    <property type="entry name" value="Profilin"/>
    <property type="match status" value="1"/>
</dbReference>
<evidence type="ECO:0000256" key="2">
    <source>
        <dbReference type="RuleBase" id="RU003909"/>
    </source>
</evidence>
<dbReference type="InterPro" id="IPR036140">
    <property type="entry name" value="PFN_sf"/>
</dbReference>
<dbReference type="EMBL" id="JACVVK020000031">
    <property type="protein sequence ID" value="KAK7501406.1"/>
    <property type="molecule type" value="Genomic_DNA"/>
</dbReference>
<evidence type="ECO:0000313" key="4">
    <source>
        <dbReference type="Proteomes" id="UP001519460"/>
    </source>
</evidence>
<name>A0ABD0LQH9_9CAEN</name>
<gene>
    <name evidence="3" type="ORF">BaRGS_00007210</name>
</gene>
<sequence length="137" mass="14764">MLELMTWSEIVDNLRTEGNLKMAAIFDLDGEKLAATSGVTISKAEAQGLLKSLALPCTAIYALFLGEVKFQCMRVDDHTLIAKAPSEIFVAHRSNDVLICAFTDLGSKKSCLGCVRTFALKLNMEAVPDAVSAPSLI</sequence>
<dbReference type="GO" id="GO:0003779">
    <property type="term" value="F:actin binding"/>
    <property type="evidence" value="ECO:0007669"/>
    <property type="project" value="UniProtKB-KW"/>
</dbReference>
<dbReference type="InterPro" id="IPR048278">
    <property type="entry name" value="PFN"/>
</dbReference>